<dbReference type="InterPro" id="IPR051906">
    <property type="entry name" value="TolC-like"/>
</dbReference>
<comment type="subcellular location">
    <subcellularLocation>
        <location evidence="1">Cell outer membrane</location>
    </subcellularLocation>
</comment>
<dbReference type="PANTHER" id="PTHR30026">
    <property type="entry name" value="OUTER MEMBRANE PROTEIN TOLC"/>
    <property type="match status" value="1"/>
</dbReference>
<protein>
    <recommendedName>
        <fullName evidence="13">Transporter</fullName>
    </recommendedName>
</protein>
<comment type="caution">
    <text evidence="9">The sequence shown here is derived from an EMBL/GenBank/DDBJ whole genome shotgun (WGS) entry which is preliminary data.</text>
</comment>
<dbReference type="Gene3D" id="1.20.1600.10">
    <property type="entry name" value="Outer membrane efflux proteins (OEP)"/>
    <property type="match status" value="1"/>
</dbReference>
<accession>A0AAJ3TNZ3</accession>
<evidence type="ECO:0000313" key="11">
    <source>
        <dbReference type="Proteomes" id="UP000190016"/>
    </source>
</evidence>
<evidence type="ECO:0000313" key="9">
    <source>
        <dbReference type="EMBL" id="OPB73767.1"/>
    </source>
</evidence>
<gene>
    <name evidence="9" type="ORF">BAY32_12095</name>
    <name evidence="10" type="ORF">BB021_05310</name>
</gene>
<evidence type="ECO:0000256" key="6">
    <source>
        <dbReference type="ARBA" id="ARBA00023136"/>
    </source>
</evidence>
<dbReference type="EMBL" id="MBDS01000014">
    <property type="protein sequence ID" value="OPB88793.1"/>
    <property type="molecule type" value="Genomic_DNA"/>
</dbReference>
<proteinExistence type="inferred from homology"/>
<evidence type="ECO:0000313" key="12">
    <source>
        <dbReference type="Proteomes" id="UP000190816"/>
    </source>
</evidence>
<evidence type="ECO:0000313" key="10">
    <source>
        <dbReference type="EMBL" id="OPB88793.1"/>
    </source>
</evidence>
<evidence type="ECO:0000256" key="5">
    <source>
        <dbReference type="ARBA" id="ARBA00022692"/>
    </source>
</evidence>
<dbReference type="InterPro" id="IPR003423">
    <property type="entry name" value="OMP_efflux"/>
</dbReference>
<sequence length="432" mass="49855">MFKKLIFLSISAFMFSQQTEEWDLQKTVDYAISKHPTVQQSILKVDQRKQEITASKGMLLPSVVANTSQNYSFGSTINPGTNQREALNVGTTQFSATANWELFNWRNFMNISLSKMNKESSDYRLKAVQNDIALNVIQLFFQYQNDKAWFGVLKTQLDGVEEQIKRTEKEVEIGNRPKSDIYDIKANMGTLQEQWVSAKNQKEISKNNLLNALAITSDNIDFAQNTSDTSSVLAFSDENFVKEMLEKNPAYLAAAKEIQVSAEKIRVERSGYLPTLNGQYSWSTFYSKVLGGNQPTTAFSDQFNQNKNQQVYFNLSIPVFNKLQVKSNVEIAKLNKINADLEKEKTVSNLVAALKSIKIQYQNSEEKYRLLQQNFENQKLSFDKSEEKYKEGLMDAYTFFIVRNNWLQANYNLIKSRYDVMLQEELWKIYNK</sequence>
<keyword evidence="4" id="KW-1134">Transmembrane beta strand</keyword>
<dbReference type="KEGG" id="ego:BBD34_04130"/>
<keyword evidence="6" id="KW-0472">Membrane</keyword>
<keyword evidence="5" id="KW-0812">Transmembrane</keyword>
<comment type="similarity">
    <text evidence="2">Belongs to the outer membrane factor (OMF) (TC 1.B.17) family.</text>
</comment>
<dbReference type="Proteomes" id="UP000190016">
    <property type="component" value="Unassembled WGS sequence"/>
</dbReference>
<evidence type="ECO:0008006" key="13">
    <source>
        <dbReference type="Google" id="ProtNLM"/>
    </source>
</evidence>
<dbReference type="AlphaFoldDB" id="A0AAJ3TNZ3"/>
<evidence type="ECO:0000256" key="4">
    <source>
        <dbReference type="ARBA" id="ARBA00022452"/>
    </source>
</evidence>
<dbReference type="GO" id="GO:0015562">
    <property type="term" value="F:efflux transmembrane transporter activity"/>
    <property type="evidence" value="ECO:0007669"/>
    <property type="project" value="InterPro"/>
</dbReference>
<keyword evidence="3" id="KW-0813">Transport</keyword>
<name>A0AAJ3TNZ3_9FLAO</name>
<dbReference type="Pfam" id="PF02321">
    <property type="entry name" value="OEP"/>
    <property type="match status" value="2"/>
</dbReference>
<evidence type="ECO:0000256" key="8">
    <source>
        <dbReference type="SAM" id="Coils"/>
    </source>
</evidence>
<reference evidence="9 12" key="1">
    <citation type="submission" date="2016-06" db="EMBL/GenBank/DDBJ databases">
        <authorList>
            <person name="Nicholson A.C."/>
        </authorList>
    </citation>
    <scope>NUCLEOTIDE SEQUENCE [LARGE SCALE GENOMIC DNA]</scope>
    <source>
        <strain evidence="9 12">G4123</strain>
    </source>
</reference>
<dbReference type="RefSeq" id="WP_078402474.1">
    <property type="nucleotide sequence ID" value="NZ_CP016377.1"/>
</dbReference>
<dbReference type="EMBL" id="MAIC01000016">
    <property type="protein sequence ID" value="OPB73767.1"/>
    <property type="molecule type" value="Genomic_DNA"/>
</dbReference>
<evidence type="ECO:0000256" key="7">
    <source>
        <dbReference type="ARBA" id="ARBA00023237"/>
    </source>
</evidence>
<dbReference type="Proteomes" id="UP000190816">
    <property type="component" value="Unassembled WGS sequence"/>
</dbReference>
<evidence type="ECO:0000256" key="3">
    <source>
        <dbReference type="ARBA" id="ARBA00022448"/>
    </source>
</evidence>
<keyword evidence="8" id="KW-0175">Coiled coil</keyword>
<keyword evidence="11" id="KW-1185">Reference proteome</keyword>
<organism evidence="9 12">
    <name type="scientific">Elizabethkingia ursingii</name>
    <dbReference type="NCBI Taxonomy" id="1756150"/>
    <lineage>
        <taxon>Bacteria</taxon>
        <taxon>Pseudomonadati</taxon>
        <taxon>Bacteroidota</taxon>
        <taxon>Flavobacteriia</taxon>
        <taxon>Flavobacteriales</taxon>
        <taxon>Weeksellaceae</taxon>
        <taxon>Elizabethkingia</taxon>
    </lineage>
</organism>
<dbReference type="GO" id="GO:1990281">
    <property type="term" value="C:efflux pump complex"/>
    <property type="evidence" value="ECO:0007669"/>
    <property type="project" value="TreeGrafter"/>
</dbReference>
<evidence type="ECO:0000256" key="1">
    <source>
        <dbReference type="ARBA" id="ARBA00004442"/>
    </source>
</evidence>
<dbReference type="GO" id="GO:0015288">
    <property type="term" value="F:porin activity"/>
    <property type="evidence" value="ECO:0007669"/>
    <property type="project" value="TreeGrafter"/>
</dbReference>
<dbReference type="PANTHER" id="PTHR30026:SF20">
    <property type="entry name" value="OUTER MEMBRANE PROTEIN TOLC"/>
    <property type="match status" value="1"/>
</dbReference>
<dbReference type="GO" id="GO:0009279">
    <property type="term" value="C:cell outer membrane"/>
    <property type="evidence" value="ECO:0007669"/>
    <property type="project" value="UniProtKB-SubCell"/>
</dbReference>
<dbReference type="SUPFAM" id="SSF56954">
    <property type="entry name" value="Outer membrane efflux proteins (OEP)"/>
    <property type="match status" value="1"/>
</dbReference>
<evidence type="ECO:0000256" key="2">
    <source>
        <dbReference type="ARBA" id="ARBA00007613"/>
    </source>
</evidence>
<feature type="coiled-coil region" evidence="8">
    <location>
        <begin position="347"/>
        <end position="381"/>
    </location>
</feature>
<keyword evidence="7" id="KW-0998">Cell outer membrane</keyword>
<reference evidence="10 11" key="2">
    <citation type="submission" date="2016-07" db="EMBL/GenBank/DDBJ databases">
        <title>Revisiting the Taxonomy of the Elizabethkingia Genus based on Whole-Genome Sequencing, Optical Mapping, and MALDI-TOF.</title>
        <authorList>
            <person name="Nicholson A.C."/>
        </authorList>
    </citation>
    <scope>NUCLEOTIDE SEQUENCE [LARGE SCALE GENOMIC DNA]</scope>
    <source>
        <strain evidence="10 11">C1558</strain>
    </source>
</reference>